<protein>
    <submittedName>
        <fullName evidence="2">Uncharacterized protein</fullName>
    </submittedName>
</protein>
<organism evidence="2 3">
    <name type="scientific">Portunus trituberculatus</name>
    <name type="common">Swimming crab</name>
    <name type="synonym">Neptunus trituberculatus</name>
    <dbReference type="NCBI Taxonomy" id="210409"/>
    <lineage>
        <taxon>Eukaryota</taxon>
        <taxon>Metazoa</taxon>
        <taxon>Ecdysozoa</taxon>
        <taxon>Arthropoda</taxon>
        <taxon>Crustacea</taxon>
        <taxon>Multicrustacea</taxon>
        <taxon>Malacostraca</taxon>
        <taxon>Eumalacostraca</taxon>
        <taxon>Eucarida</taxon>
        <taxon>Decapoda</taxon>
        <taxon>Pleocyemata</taxon>
        <taxon>Brachyura</taxon>
        <taxon>Eubrachyura</taxon>
        <taxon>Portunoidea</taxon>
        <taxon>Portunidae</taxon>
        <taxon>Portuninae</taxon>
        <taxon>Portunus</taxon>
    </lineage>
</organism>
<feature type="compositionally biased region" description="Gly residues" evidence="1">
    <location>
        <begin position="82"/>
        <end position="91"/>
    </location>
</feature>
<reference evidence="2 3" key="1">
    <citation type="submission" date="2019-05" db="EMBL/GenBank/DDBJ databases">
        <title>Another draft genome of Portunus trituberculatus and its Hox gene families provides insights of decapod evolution.</title>
        <authorList>
            <person name="Jeong J.-H."/>
            <person name="Song I."/>
            <person name="Kim S."/>
            <person name="Choi T."/>
            <person name="Kim D."/>
            <person name="Ryu S."/>
            <person name="Kim W."/>
        </authorList>
    </citation>
    <scope>NUCLEOTIDE SEQUENCE [LARGE SCALE GENOMIC DNA]</scope>
    <source>
        <tissue evidence="2">Muscle</tissue>
    </source>
</reference>
<dbReference type="Proteomes" id="UP000324222">
    <property type="component" value="Unassembled WGS sequence"/>
</dbReference>
<accession>A0A5B7EXE8</accession>
<sequence length="126" mass="14489">MRGKGEGRKGDENKARWLQDKREKEAETNEAVKTEKIGRGDDKGRKRWRKRKEKRRETGGGKVRRSVRFGLPGVTKPNLQQGRGGVWGGRGHQASSPIPPYRYVIFNLSFLRDFHAIYLTHSSFLP</sequence>
<dbReference type="EMBL" id="VSRR010003853">
    <property type="protein sequence ID" value="MPC37689.1"/>
    <property type="molecule type" value="Genomic_DNA"/>
</dbReference>
<evidence type="ECO:0000313" key="2">
    <source>
        <dbReference type="EMBL" id="MPC37689.1"/>
    </source>
</evidence>
<proteinExistence type="predicted"/>
<feature type="compositionally biased region" description="Basic and acidic residues" evidence="1">
    <location>
        <begin position="1"/>
        <end position="44"/>
    </location>
</feature>
<evidence type="ECO:0000313" key="3">
    <source>
        <dbReference type="Proteomes" id="UP000324222"/>
    </source>
</evidence>
<feature type="compositionally biased region" description="Basic residues" evidence="1">
    <location>
        <begin position="45"/>
        <end position="54"/>
    </location>
</feature>
<keyword evidence="3" id="KW-1185">Reference proteome</keyword>
<evidence type="ECO:0000256" key="1">
    <source>
        <dbReference type="SAM" id="MobiDB-lite"/>
    </source>
</evidence>
<dbReference type="AlphaFoldDB" id="A0A5B7EXE8"/>
<comment type="caution">
    <text evidence="2">The sequence shown here is derived from an EMBL/GenBank/DDBJ whole genome shotgun (WGS) entry which is preliminary data.</text>
</comment>
<feature type="region of interest" description="Disordered" evidence="1">
    <location>
        <begin position="1"/>
        <end position="93"/>
    </location>
</feature>
<gene>
    <name evidence="2" type="ORF">E2C01_031178</name>
</gene>
<name>A0A5B7EXE8_PORTR</name>